<gene>
    <name evidence="2" type="ORF">VHA01S_030_00050</name>
</gene>
<keyword evidence="3" id="KW-1185">Reference proteome</keyword>
<proteinExistence type="predicted"/>
<dbReference type="Proteomes" id="UP000017800">
    <property type="component" value="Unassembled WGS sequence"/>
</dbReference>
<name>V5HL80_9VIBR</name>
<reference evidence="2 3" key="1">
    <citation type="submission" date="2013-11" db="EMBL/GenBank/DDBJ databases">
        <title>Whole genome shotgun sequence of Vibrio halioticoli NBRC 102217.</title>
        <authorList>
            <person name="Isaki S."/>
            <person name="Kimura A."/>
            <person name="Ohji S."/>
            <person name="Hosoyama A."/>
            <person name="Fujita N."/>
            <person name="Hashimoto M."/>
            <person name="Hosoyama Y."/>
            <person name="Yamazoe A."/>
        </authorList>
    </citation>
    <scope>NUCLEOTIDE SEQUENCE [LARGE SCALE GENOMIC DNA]</scope>
    <source>
        <strain evidence="2 3">NBRC 102217</strain>
    </source>
</reference>
<feature type="region of interest" description="Disordered" evidence="1">
    <location>
        <begin position="1"/>
        <end position="45"/>
    </location>
</feature>
<dbReference type="AlphaFoldDB" id="V5HL80"/>
<evidence type="ECO:0000256" key="1">
    <source>
        <dbReference type="SAM" id="MobiDB-lite"/>
    </source>
</evidence>
<evidence type="ECO:0000313" key="2">
    <source>
        <dbReference type="EMBL" id="GAD89930.1"/>
    </source>
</evidence>
<comment type="caution">
    <text evidence="2">The sequence shown here is derived from an EMBL/GenBank/DDBJ whole genome shotgun (WGS) entry which is preliminary data.</text>
</comment>
<accession>V5HL80</accession>
<evidence type="ECO:0000313" key="3">
    <source>
        <dbReference type="Proteomes" id="UP000017800"/>
    </source>
</evidence>
<dbReference type="EMBL" id="BAUJ01000030">
    <property type="protein sequence ID" value="GAD89930.1"/>
    <property type="molecule type" value="Genomic_DNA"/>
</dbReference>
<protein>
    <submittedName>
        <fullName evidence="2">Uncharacterized protein</fullName>
    </submittedName>
</protein>
<dbReference type="RefSeq" id="WP_023404284.1">
    <property type="nucleotide sequence ID" value="NZ_BAUJ01000030.1"/>
</dbReference>
<sequence>MKQLTKFEVNKISGGREAEGAYNTHGPDRTRAQAMRENNPGDTDKLRSDLRNTGLALTAIGAVVPGVPGRIVGAVGAGTALAGGWERNGGNH</sequence>
<organism evidence="2 3">
    <name type="scientific">Vibrio halioticoli NBRC 102217</name>
    <dbReference type="NCBI Taxonomy" id="1219072"/>
    <lineage>
        <taxon>Bacteria</taxon>
        <taxon>Pseudomonadati</taxon>
        <taxon>Pseudomonadota</taxon>
        <taxon>Gammaproteobacteria</taxon>
        <taxon>Vibrionales</taxon>
        <taxon>Vibrionaceae</taxon>
        <taxon>Vibrio</taxon>
    </lineage>
</organism>